<feature type="region of interest" description="Disordered" evidence="1">
    <location>
        <begin position="1"/>
        <end position="74"/>
    </location>
</feature>
<name>A0A4Q1BK67_TREME</name>
<comment type="caution">
    <text evidence="2">The sequence shown here is derived from an EMBL/GenBank/DDBJ whole genome shotgun (WGS) entry which is preliminary data.</text>
</comment>
<evidence type="ECO:0000313" key="3">
    <source>
        <dbReference type="Proteomes" id="UP000289152"/>
    </source>
</evidence>
<dbReference type="InParanoid" id="A0A4Q1BK67"/>
<accession>A0A4Q1BK67</accession>
<reference evidence="2 3" key="1">
    <citation type="submission" date="2016-06" db="EMBL/GenBank/DDBJ databases">
        <title>Evolution of pathogenesis and genome organization in the Tremellales.</title>
        <authorList>
            <person name="Cuomo C."/>
            <person name="Litvintseva A."/>
            <person name="Heitman J."/>
            <person name="Chen Y."/>
            <person name="Sun S."/>
            <person name="Springer D."/>
            <person name="Dromer F."/>
            <person name="Young S."/>
            <person name="Zeng Q."/>
            <person name="Chapman S."/>
            <person name="Gujja S."/>
            <person name="Saif S."/>
            <person name="Birren B."/>
        </authorList>
    </citation>
    <scope>NUCLEOTIDE SEQUENCE [LARGE SCALE GENOMIC DNA]</scope>
    <source>
        <strain evidence="2 3">ATCC 28783</strain>
    </source>
</reference>
<proteinExistence type="predicted"/>
<keyword evidence="3" id="KW-1185">Reference proteome</keyword>
<dbReference type="Proteomes" id="UP000289152">
    <property type="component" value="Unassembled WGS sequence"/>
</dbReference>
<feature type="compositionally biased region" description="Acidic residues" evidence="1">
    <location>
        <begin position="42"/>
        <end position="58"/>
    </location>
</feature>
<evidence type="ECO:0000313" key="2">
    <source>
        <dbReference type="EMBL" id="RXK38105.1"/>
    </source>
</evidence>
<gene>
    <name evidence="2" type="ORF">M231_04664</name>
</gene>
<dbReference type="AlphaFoldDB" id="A0A4Q1BK67"/>
<dbReference type="EMBL" id="SDIL01000054">
    <property type="protein sequence ID" value="RXK38105.1"/>
    <property type="molecule type" value="Genomic_DNA"/>
</dbReference>
<feature type="compositionally biased region" description="Basic and acidic residues" evidence="1">
    <location>
        <begin position="257"/>
        <end position="266"/>
    </location>
</feature>
<feature type="region of interest" description="Disordered" evidence="1">
    <location>
        <begin position="257"/>
        <end position="277"/>
    </location>
</feature>
<organism evidence="2 3">
    <name type="scientific">Tremella mesenterica</name>
    <name type="common">Jelly fungus</name>
    <dbReference type="NCBI Taxonomy" id="5217"/>
    <lineage>
        <taxon>Eukaryota</taxon>
        <taxon>Fungi</taxon>
        <taxon>Dikarya</taxon>
        <taxon>Basidiomycota</taxon>
        <taxon>Agaricomycotina</taxon>
        <taxon>Tremellomycetes</taxon>
        <taxon>Tremellales</taxon>
        <taxon>Tremellaceae</taxon>
        <taxon>Tremella</taxon>
    </lineage>
</organism>
<protein>
    <submittedName>
        <fullName evidence="2">Uncharacterized protein</fullName>
    </submittedName>
</protein>
<evidence type="ECO:0000256" key="1">
    <source>
        <dbReference type="SAM" id="MobiDB-lite"/>
    </source>
</evidence>
<sequence length="319" mass="34855">MTDSDRSTLTPLTPRTRGRSNAFSLVGCGAIDPSVLNRSPDGEDEGESDGDGDGDDDYGLAPEAPNQHGNERKHLYNNPRGVLVLSPGFDILPVAESESEGSEGDLSPEQMILHVCSCGLHHFASSRHFSNWVCHECGPDIIARSSLSKAFEGLEIANKDEETSVEIAEGEKEEYKPVHKGHWRLLSPPLEKNLNCTCRSVPSNNVDELSRPAAVGKVSIGEGILVRRVSSHDGPKLYETWIQATLHVSFSSLSTHKPSESVHEYESDSGLDESEYRLPSCPSCQAKDEESVGDSDRHSARQWRLIFPSSCRSVSTRSA</sequence>